<feature type="transmembrane region" description="Helical" evidence="1">
    <location>
        <begin position="266"/>
        <end position="285"/>
    </location>
</feature>
<keyword evidence="1" id="KW-0472">Membrane</keyword>
<feature type="transmembrane region" description="Helical" evidence="1">
    <location>
        <begin position="131"/>
        <end position="148"/>
    </location>
</feature>
<reference evidence="2 3" key="1">
    <citation type="submission" date="2018-12" db="EMBL/GenBank/DDBJ databases">
        <authorList>
            <person name="Feng G."/>
            <person name="Zhu H."/>
        </authorList>
    </citation>
    <scope>NUCLEOTIDE SEQUENCE [LARGE SCALE GENOMIC DNA]</scope>
    <source>
        <strain evidence="2 3">9PBR-2</strain>
    </source>
</reference>
<dbReference type="PANTHER" id="PTHR35531:SF1">
    <property type="entry name" value="INNER MEMBRANE PROTEIN YBCI-RELATED"/>
    <property type="match status" value="1"/>
</dbReference>
<evidence type="ECO:0000256" key="1">
    <source>
        <dbReference type="SAM" id="Phobius"/>
    </source>
</evidence>
<accession>A0A3R9M4V5</accession>
<dbReference type="GO" id="GO:0016787">
    <property type="term" value="F:hydrolase activity"/>
    <property type="evidence" value="ECO:0007669"/>
    <property type="project" value="UniProtKB-KW"/>
</dbReference>
<proteinExistence type="predicted"/>
<dbReference type="AlphaFoldDB" id="A0A3R9M4V5"/>
<feature type="transmembrane region" description="Helical" evidence="1">
    <location>
        <begin position="103"/>
        <end position="119"/>
    </location>
</feature>
<dbReference type="PANTHER" id="PTHR35531">
    <property type="entry name" value="INNER MEMBRANE PROTEIN YBCI-RELATED"/>
    <property type="match status" value="1"/>
</dbReference>
<keyword evidence="3" id="KW-1185">Reference proteome</keyword>
<dbReference type="OrthoDB" id="2706144at2"/>
<keyword evidence="2" id="KW-0378">Hydrolase</keyword>
<keyword evidence="1" id="KW-0812">Transmembrane</keyword>
<feature type="transmembrane region" description="Helical" evidence="1">
    <location>
        <begin position="154"/>
        <end position="184"/>
    </location>
</feature>
<comment type="caution">
    <text evidence="2">The sequence shown here is derived from an EMBL/GenBank/DDBJ whole genome shotgun (WGS) entry which is preliminary data.</text>
</comment>
<gene>
    <name evidence="2" type="ORF">EI290_00715</name>
</gene>
<keyword evidence="1" id="KW-1133">Transmembrane helix</keyword>
<dbReference type="InterPro" id="IPR007404">
    <property type="entry name" value="YdjM-like"/>
</dbReference>
<dbReference type="Pfam" id="PF04307">
    <property type="entry name" value="YdjM"/>
    <property type="match status" value="1"/>
</dbReference>
<evidence type="ECO:0000313" key="2">
    <source>
        <dbReference type="EMBL" id="RSK37216.1"/>
    </source>
</evidence>
<feature type="transmembrane region" description="Helical" evidence="1">
    <location>
        <begin position="51"/>
        <end position="83"/>
    </location>
</feature>
<sequence length="289" mass="30346">MLHQRLGTLLSGLSAAAGNFPATCPVLLPPLVSSLFLLLPLSSVRGSSHLAIGLITGVAVAGLVPGVPFSPAGIALAGFSALAPDLDHPGSRLSKRLGFAQNYVRWAFIVVAAVLALYTHFQLPPGPDRRMGFTAALAFGLIGAAMQGDSTRKLALLFTGLCTVVAGLYTGYVWLSMLGCFVAVAPFTAHRSWTHTLWAAGLWTYIGHLANQSLGWHGVALFAGGGYLSHLLADTLTKAGVKWFRPLSDACLKIPLIRTGSRSGNLLEVGICIGYALLILGALLGRMKF</sequence>
<organism evidence="2 3">
    <name type="scientific">Hymenobacter metallilatus</name>
    <dbReference type="NCBI Taxonomy" id="2493666"/>
    <lineage>
        <taxon>Bacteria</taxon>
        <taxon>Pseudomonadati</taxon>
        <taxon>Bacteroidota</taxon>
        <taxon>Cytophagia</taxon>
        <taxon>Cytophagales</taxon>
        <taxon>Hymenobacteraceae</taxon>
        <taxon>Hymenobacter</taxon>
    </lineage>
</organism>
<dbReference type="EMBL" id="RWIS01000001">
    <property type="protein sequence ID" value="RSK37216.1"/>
    <property type="molecule type" value="Genomic_DNA"/>
</dbReference>
<evidence type="ECO:0000313" key="3">
    <source>
        <dbReference type="Proteomes" id="UP000280066"/>
    </source>
</evidence>
<protein>
    <submittedName>
        <fullName evidence="2">Metal-dependent hydrolase</fullName>
    </submittedName>
</protein>
<dbReference type="Proteomes" id="UP000280066">
    <property type="component" value="Unassembled WGS sequence"/>
</dbReference>
<name>A0A3R9M4V5_9BACT</name>